<dbReference type="InterPro" id="IPR021109">
    <property type="entry name" value="Peptidase_aspartic_dom_sf"/>
</dbReference>
<dbReference type="SUPFAM" id="SSF50630">
    <property type="entry name" value="Acid proteases"/>
    <property type="match status" value="1"/>
</dbReference>
<sequence>SWSIKYADLSTASGLYGIDTISLADNSTETLKIRNQYFGMADTWSEFGMAHDGILALSSPYTNESSNRLIFANAVEQNLVEKPMFTIWFDMKVSILLKNDSNANAQYFLFHRSDNVFSSPLS</sequence>
<dbReference type="InterPro" id="IPR033121">
    <property type="entry name" value="PEPTIDASE_A1"/>
</dbReference>
<proteinExistence type="predicted"/>
<gene>
    <name evidence="2" type="ORF">AB6A40_011246</name>
</gene>
<dbReference type="PROSITE" id="PS51767">
    <property type="entry name" value="PEPTIDASE_A1"/>
    <property type="match status" value="1"/>
</dbReference>
<dbReference type="Pfam" id="PF00026">
    <property type="entry name" value="Asp"/>
    <property type="match status" value="1"/>
</dbReference>
<name>A0ABD6EZG5_9BILA</name>
<dbReference type="Proteomes" id="UP001608902">
    <property type="component" value="Unassembled WGS sequence"/>
</dbReference>
<accession>A0ABD6EZG5</accession>
<dbReference type="AlphaFoldDB" id="A0ABD6EZG5"/>
<evidence type="ECO:0000313" key="2">
    <source>
        <dbReference type="EMBL" id="MFH4984537.1"/>
    </source>
</evidence>
<reference evidence="2 3" key="1">
    <citation type="submission" date="2024-08" db="EMBL/GenBank/DDBJ databases">
        <title>Gnathostoma spinigerum genome.</title>
        <authorList>
            <person name="Gonzalez-Bertolin B."/>
            <person name="Monzon S."/>
            <person name="Zaballos A."/>
            <person name="Jimenez P."/>
            <person name="Dekumyoy P."/>
            <person name="Varona S."/>
            <person name="Cuesta I."/>
            <person name="Sumanam S."/>
            <person name="Adisakwattana P."/>
            <person name="Gasser R.B."/>
            <person name="Hernandez-Gonzalez A."/>
            <person name="Young N.D."/>
            <person name="Perteguer M.J."/>
        </authorList>
    </citation>
    <scope>NUCLEOTIDE SEQUENCE [LARGE SCALE GENOMIC DNA]</scope>
    <source>
        <strain evidence="2">AL3</strain>
        <tissue evidence="2">Liver</tissue>
    </source>
</reference>
<dbReference type="Gene3D" id="2.40.70.10">
    <property type="entry name" value="Acid Proteases"/>
    <property type="match status" value="1"/>
</dbReference>
<dbReference type="EMBL" id="JBGFUD010018423">
    <property type="protein sequence ID" value="MFH4984537.1"/>
    <property type="molecule type" value="Genomic_DNA"/>
</dbReference>
<protein>
    <recommendedName>
        <fullName evidence="1">Peptidase A1 domain-containing protein</fullName>
    </recommendedName>
</protein>
<feature type="domain" description="Peptidase A1" evidence="1">
    <location>
        <begin position="1"/>
        <end position="122"/>
    </location>
</feature>
<feature type="non-terminal residue" evidence="2">
    <location>
        <position position="1"/>
    </location>
</feature>
<comment type="caution">
    <text evidence="2">The sequence shown here is derived from an EMBL/GenBank/DDBJ whole genome shotgun (WGS) entry which is preliminary data.</text>
</comment>
<keyword evidence="3" id="KW-1185">Reference proteome</keyword>
<evidence type="ECO:0000259" key="1">
    <source>
        <dbReference type="PROSITE" id="PS51767"/>
    </source>
</evidence>
<organism evidence="2 3">
    <name type="scientific">Gnathostoma spinigerum</name>
    <dbReference type="NCBI Taxonomy" id="75299"/>
    <lineage>
        <taxon>Eukaryota</taxon>
        <taxon>Metazoa</taxon>
        <taxon>Ecdysozoa</taxon>
        <taxon>Nematoda</taxon>
        <taxon>Chromadorea</taxon>
        <taxon>Rhabditida</taxon>
        <taxon>Spirurina</taxon>
        <taxon>Gnathostomatomorpha</taxon>
        <taxon>Gnathostomatoidea</taxon>
        <taxon>Gnathostomatidae</taxon>
        <taxon>Gnathostoma</taxon>
    </lineage>
</organism>
<evidence type="ECO:0000313" key="3">
    <source>
        <dbReference type="Proteomes" id="UP001608902"/>
    </source>
</evidence>